<evidence type="ECO:0000313" key="4">
    <source>
        <dbReference type="EMBL" id="MCU6762661.1"/>
    </source>
</evidence>
<evidence type="ECO:0000313" key="5">
    <source>
        <dbReference type="Proteomes" id="UP001652442"/>
    </source>
</evidence>
<keyword evidence="5" id="KW-1185">Reference proteome</keyword>
<dbReference type="SUPFAM" id="SSF53448">
    <property type="entry name" value="Nucleotide-diphospho-sugar transferases"/>
    <property type="match status" value="1"/>
</dbReference>
<evidence type="ECO:0000259" key="3">
    <source>
        <dbReference type="Pfam" id="PF00535"/>
    </source>
</evidence>
<dbReference type="Pfam" id="PF00535">
    <property type="entry name" value="Glycos_transf_2"/>
    <property type="match status" value="1"/>
</dbReference>
<organism evidence="4 5">
    <name type="scientific">Brotonthovivens ammoniilytica</name>
    <dbReference type="NCBI Taxonomy" id="2981725"/>
    <lineage>
        <taxon>Bacteria</taxon>
        <taxon>Bacillati</taxon>
        <taxon>Bacillota</taxon>
        <taxon>Clostridia</taxon>
        <taxon>Lachnospirales</taxon>
        <taxon>Lachnospiraceae</taxon>
        <taxon>Brotonthovivens</taxon>
    </lineage>
</organism>
<dbReference type="RefSeq" id="WP_158425371.1">
    <property type="nucleotide sequence ID" value="NZ_JAOQJQ010000004.1"/>
</dbReference>
<dbReference type="EMBL" id="JAOQJQ010000004">
    <property type="protein sequence ID" value="MCU6762661.1"/>
    <property type="molecule type" value="Genomic_DNA"/>
</dbReference>
<name>A0ABT2TLU4_9FIRM</name>
<dbReference type="InterPro" id="IPR029044">
    <property type="entry name" value="Nucleotide-diphossugar_trans"/>
</dbReference>
<gene>
    <name evidence="4" type="ORF">OCV88_09980</name>
</gene>
<evidence type="ECO:0000256" key="1">
    <source>
        <dbReference type="ARBA" id="ARBA00022676"/>
    </source>
</evidence>
<dbReference type="Gene3D" id="3.90.550.10">
    <property type="entry name" value="Spore Coat Polysaccharide Biosynthesis Protein SpsA, Chain A"/>
    <property type="match status" value="1"/>
</dbReference>
<proteinExistence type="predicted"/>
<keyword evidence="2 4" id="KW-0808">Transferase</keyword>
<evidence type="ECO:0000256" key="2">
    <source>
        <dbReference type="ARBA" id="ARBA00022679"/>
    </source>
</evidence>
<reference evidence="4 5" key="1">
    <citation type="journal article" date="2021" name="ISME Commun">
        <title>Automated analysis of genomic sequences facilitates high-throughput and comprehensive description of bacteria.</title>
        <authorList>
            <person name="Hitch T.C.A."/>
        </authorList>
    </citation>
    <scope>NUCLEOTIDE SEQUENCE [LARGE SCALE GENOMIC DNA]</scope>
    <source>
        <strain evidence="4 5">Sanger_109</strain>
    </source>
</reference>
<keyword evidence="1 4" id="KW-0328">Glycosyltransferase</keyword>
<feature type="domain" description="Glycosyltransferase 2-like" evidence="3">
    <location>
        <begin position="19"/>
        <end position="134"/>
    </location>
</feature>
<sequence>MSNNRTDNRPERKNECLVSVIIPIYNVGNYLENCLGSLRDQTLKEIEIICVNDGSTDQSQQIIDSFVQSDVRFRGFYHENRGVSYTRNRGLKEACGQYIYFMDGDDMLEAEALWELYQQAETKDLDLLCFNGRTLVEENVEALISEQKRSYYIRKNDYPEVCSGSEMFEKMITGNEFRASVALQFVKREHLVRNNIWFHEGIIHEDNPYSVLVMILARRAGYVDNLYFIRRYRSNSIMTTPERFVNVYGYFMTYCDLWSQRENYLRFTEEQRLAVGLFLKQTLTRARDIYARLSKEEQMKSEKLELTERIPFGILVEDPGMVKYQLNEKQKLLQKTYDEKAQRGVEIKELKQKLQKTYDEKAQRGVEIKELKQKLQKTYDEKAQRGLEIKELKQKLQVACDEKTRCGEEFKKLKSEMQYYPLYRLKRWLKRRRKN</sequence>
<dbReference type="GO" id="GO:0016757">
    <property type="term" value="F:glycosyltransferase activity"/>
    <property type="evidence" value="ECO:0007669"/>
    <property type="project" value="UniProtKB-KW"/>
</dbReference>
<dbReference type="PANTHER" id="PTHR22916:SF51">
    <property type="entry name" value="GLYCOSYLTRANSFERASE EPSH-RELATED"/>
    <property type="match status" value="1"/>
</dbReference>
<dbReference type="PANTHER" id="PTHR22916">
    <property type="entry name" value="GLYCOSYLTRANSFERASE"/>
    <property type="match status" value="1"/>
</dbReference>
<protein>
    <submittedName>
        <fullName evidence="4">Glycosyltransferase</fullName>
        <ecNumber evidence="4">2.4.-.-</ecNumber>
    </submittedName>
</protein>
<accession>A0ABT2TLU4</accession>
<dbReference type="InterPro" id="IPR001173">
    <property type="entry name" value="Glyco_trans_2-like"/>
</dbReference>
<dbReference type="CDD" id="cd00761">
    <property type="entry name" value="Glyco_tranf_GTA_type"/>
    <property type="match status" value="1"/>
</dbReference>
<comment type="caution">
    <text evidence="4">The sequence shown here is derived from an EMBL/GenBank/DDBJ whole genome shotgun (WGS) entry which is preliminary data.</text>
</comment>
<dbReference type="EC" id="2.4.-.-" evidence="4"/>
<dbReference type="Proteomes" id="UP001652442">
    <property type="component" value="Unassembled WGS sequence"/>
</dbReference>